<keyword evidence="9 11" id="KW-0342">GTP-binding</keyword>
<dbReference type="GO" id="GO:0016020">
    <property type="term" value="C:membrane"/>
    <property type="evidence" value="ECO:0007669"/>
    <property type="project" value="UniProtKB-SubCell"/>
</dbReference>
<dbReference type="GO" id="GO:0005525">
    <property type="term" value="F:GTP binding"/>
    <property type="evidence" value="ECO:0007669"/>
    <property type="project" value="UniProtKB-KW"/>
</dbReference>
<evidence type="ECO:0000259" key="13">
    <source>
        <dbReference type="SMART" id="SM01328"/>
    </source>
</evidence>
<feature type="binding site" evidence="12">
    <location>
        <position position="210"/>
    </location>
    <ligand>
        <name>Mg(2+)</name>
        <dbReference type="ChEBI" id="CHEBI:18420"/>
    </ligand>
</feature>
<feature type="binding site" evidence="11">
    <location>
        <position position="249"/>
    </location>
    <ligand>
        <name>GTP</name>
        <dbReference type="ChEBI" id="CHEBI:37565"/>
    </ligand>
</feature>
<keyword evidence="3" id="KW-0812">Transmembrane</keyword>
<keyword evidence="15" id="KW-1185">Reference proteome</keyword>
<feature type="domain" description="3CxxC-type" evidence="13">
    <location>
        <begin position="50"/>
        <end position="150"/>
    </location>
</feature>
<feature type="binding site" evidence="11">
    <location>
        <begin position="305"/>
        <end position="308"/>
    </location>
    <ligand>
        <name>GTP</name>
        <dbReference type="ChEBI" id="CHEBI:37565"/>
    </ligand>
</feature>
<dbReference type="EMBL" id="LN649230">
    <property type="protein sequence ID" value="CEI62434.1"/>
    <property type="molecule type" value="Genomic_DNA"/>
</dbReference>
<evidence type="ECO:0000256" key="8">
    <source>
        <dbReference type="ARBA" id="ARBA00022989"/>
    </source>
</evidence>
<dbReference type="Proteomes" id="UP000245910">
    <property type="component" value="Chromosome II"/>
</dbReference>
<evidence type="ECO:0000256" key="6">
    <source>
        <dbReference type="ARBA" id="ARBA00022771"/>
    </source>
</evidence>
<evidence type="ECO:0000256" key="11">
    <source>
        <dbReference type="PIRSR" id="PIRSR606689-1"/>
    </source>
</evidence>
<evidence type="ECO:0000256" key="7">
    <source>
        <dbReference type="ARBA" id="ARBA00022833"/>
    </source>
</evidence>
<dbReference type="PRINTS" id="PR00328">
    <property type="entry name" value="SAR1GTPBP"/>
</dbReference>
<dbReference type="InterPro" id="IPR044890">
    <property type="entry name" value="TMEM14_sf"/>
</dbReference>
<evidence type="ECO:0000256" key="2">
    <source>
        <dbReference type="ARBA" id="ARBA00007590"/>
    </source>
</evidence>
<comment type="similarity">
    <text evidence="2">Belongs to the TMEM14 family.</text>
</comment>
<evidence type="ECO:0000256" key="12">
    <source>
        <dbReference type="PIRSR" id="PIRSR606689-2"/>
    </source>
</evidence>
<dbReference type="SUPFAM" id="SSF52540">
    <property type="entry name" value="P-loop containing nucleoside triphosphate hydrolases"/>
    <property type="match status" value="1"/>
</dbReference>
<keyword evidence="10" id="KW-0472">Membrane</keyword>
<evidence type="ECO:0000256" key="10">
    <source>
        <dbReference type="ARBA" id="ARBA00023136"/>
    </source>
</evidence>
<keyword evidence="4 12" id="KW-0479">Metal-binding</keyword>
<dbReference type="Pfam" id="PF13695">
    <property type="entry name" value="Zn_ribbon_3CxxC"/>
    <property type="match status" value="1"/>
</dbReference>
<keyword evidence="7" id="KW-0862">Zinc</keyword>
<dbReference type="SMART" id="SM00177">
    <property type="entry name" value="ARF"/>
    <property type="match status" value="1"/>
</dbReference>
<comment type="subcellular location">
    <subcellularLocation>
        <location evidence="1">Membrane</location>
    </subcellularLocation>
</comment>
<keyword evidence="6" id="KW-0863">Zinc-finger</keyword>
<keyword evidence="12" id="KW-0460">Magnesium</keyword>
<dbReference type="Gene3D" id="1.10.10.1740">
    <property type="entry name" value="Transmembrane protein 14-like"/>
    <property type="match status" value="1"/>
</dbReference>
<dbReference type="InterPro" id="IPR027377">
    <property type="entry name" value="ZAR1/RTP1-5-like_Znf-3CxxC"/>
</dbReference>
<accession>A0A2L2SX59</accession>
<evidence type="ECO:0000256" key="4">
    <source>
        <dbReference type="ARBA" id="ARBA00022723"/>
    </source>
</evidence>
<keyword evidence="5 11" id="KW-0547">Nucleotide-binding</keyword>
<dbReference type="InterPro" id="IPR005349">
    <property type="entry name" value="TMEM14"/>
</dbReference>
<keyword evidence="8" id="KW-1133">Transmembrane helix</keyword>
<dbReference type="GO" id="GO:0003924">
    <property type="term" value="F:GTPase activity"/>
    <property type="evidence" value="ECO:0007669"/>
    <property type="project" value="InterPro"/>
</dbReference>
<dbReference type="InterPro" id="IPR024156">
    <property type="entry name" value="Small_GTPase_ARF"/>
</dbReference>
<protein>
    <recommendedName>
        <fullName evidence="13">3CxxC-type domain-containing protein</fullName>
    </recommendedName>
</protein>
<dbReference type="Pfam" id="PF00025">
    <property type="entry name" value="Arf"/>
    <property type="match status" value="1"/>
</dbReference>
<evidence type="ECO:0000256" key="9">
    <source>
        <dbReference type="ARBA" id="ARBA00023134"/>
    </source>
</evidence>
<organism evidence="14 15">
    <name type="scientific">Fusarium venenatum</name>
    <dbReference type="NCBI Taxonomy" id="56646"/>
    <lineage>
        <taxon>Eukaryota</taxon>
        <taxon>Fungi</taxon>
        <taxon>Dikarya</taxon>
        <taxon>Ascomycota</taxon>
        <taxon>Pezizomycotina</taxon>
        <taxon>Sordariomycetes</taxon>
        <taxon>Hypocreomycetidae</taxon>
        <taxon>Hypocreales</taxon>
        <taxon>Nectriaceae</taxon>
        <taxon>Fusarium</taxon>
    </lineage>
</organism>
<dbReference type="InterPro" id="IPR006689">
    <property type="entry name" value="Small_GTPase_ARF/SAR"/>
</dbReference>
<sequence>MPRPRRRRPTWSMFPDLHDQVADKLDEVQIDYTFNPNDDDLSKIKAYDTHIMGRFTCTNEKCSINGWSSMKIAITIREYSRDRYNARIYHQRCKRCKSLGEPTLNEESYVDRVTYRIKKWNGVEMERPIWGGGDSKGPHERALCEGCFINCPLYISWDNYYLKHGLLNPSGPRCLKLFASYHIMGAAISQLWTPPLINIGVVGLPSAGKTAIIHKLSRGQKPTLPLMDTVNTTCFFQGSQEYFIFDYSGNEKLRAIWRKLLFRLQAIVFVIDSTDRANMEETREALWQVLREEMLDPQPVLILANKQDNPRIIATSSITGEGLVEGLEWMRQINVIPHHLPINQRHRSTNSRPRSARLTPKRITPFLSFFPITTFKMAEHPSFTLAALLAAGGTAGYMRTRSTPSLVAGVGLGVSYAYAGYLLKNNKDYGSELALTNSVLLTGSAVPRIIKTGGRAPVPILLGAVGGLATYYYQKKFREFRYGV</sequence>
<proteinExistence type="inferred from homology"/>
<reference evidence="15" key="1">
    <citation type="submission" date="2014-10" db="EMBL/GenBank/DDBJ databases">
        <authorList>
            <person name="King R."/>
        </authorList>
    </citation>
    <scope>NUCLEOTIDE SEQUENCE [LARGE SCALE GENOMIC DNA]</scope>
    <source>
        <strain evidence="15">A3/5</strain>
    </source>
</reference>
<dbReference type="Gene3D" id="3.40.50.300">
    <property type="entry name" value="P-loop containing nucleotide triphosphate hydrolases"/>
    <property type="match status" value="1"/>
</dbReference>
<dbReference type="PANTHER" id="PTHR11711">
    <property type="entry name" value="ADP RIBOSYLATION FACTOR-RELATED"/>
    <property type="match status" value="1"/>
</dbReference>
<feature type="binding site" evidence="11">
    <location>
        <begin position="203"/>
        <end position="210"/>
    </location>
    <ligand>
        <name>GTP</name>
        <dbReference type="ChEBI" id="CHEBI:37565"/>
    </ligand>
</feature>
<name>A0A2L2SX59_9HYPO</name>
<dbReference type="GO" id="GO:0008270">
    <property type="term" value="F:zinc ion binding"/>
    <property type="evidence" value="ECO:0007669"/>
    <property type="project" value="UniProtKB-KW"/>
</dbReference>
<evidence type="ECO:0000256" key="1">
    <source>
        <dbReference type="ARBA" id="ARBA00004370"/>
    </source>
</evidence>
<dbReference type="AlphaFoldDB" id="A0A2L2SX59"/>
<dbReference type="Pfam" id="PF03647">
    <property type="entry name" value="Tmemb_14"/>
    <property type="match status" value="1"/>
</dbReference>
<evidence type="ECO:0000256" key="5">
    <source>
        <dbReference type="ARBA" id="ARBA00022741"/>
    </source>
</evidence>
<evidence type="ECO:0000256" key="3">
    <source>
        <dbReference type="ARBA" id="ARBA00022692"/>
    </source>
</evidence>
<dbReference type="SMART" id="SM01328">
    <property type="entry name" value="zf-3CxxC"/>
    <property type="match status" value="1"/>
</dbReference>
<dbReference type="PROSITE" id="PS51417">
    <property type="entry name" value="ARF"/>
    <property type="match status" value="1"/>
</dbReference>
<evidence type="ECO:0000313" key="14">
    <source>
        <dbReference type="EMBL" id="CEI62434.1"/>
    </source>
</evidence>
<dbReference type="InterPro" id="IPR027417">
    <property type="entry name" value="P-loop_NTPase"/>
</dbReference>
<evidence type="ECO:0000313" key="15">
    <source>
        <dbReference type="Proteomes" id="UP000245910"/>
    </source>
</evidence>